<organism evidence="1 2">
    <name type="scientific">Sneathiella sedimenti</name>
    <dbReference type="NCBI Taxonomy" id="2816034"/>
    <lineage>
        <taxon>Bacteria</taxon>
        <taxon>Pseudomonadati</taxon>
        <taxon>Pseudomonadota</taxon>
        <taxon>Alphaproteobacteria</taxon>
        <taxon>Sneathiellales</taxon>
        <taxon>Sneathiellaceae</taxon>
        <taxon>Sneathiella</taxon>
    </lineage>
</organism>
<evidence type="ECO:0000313" key="1">
    <source>
        <dbReference type="EMBL" id="MBO0334459.1"/>
    </source>
</evidence>
<dbReference type="PANTHER" id="PTHR38474">
    <property type="entry name" value="SLR0299 PROTEIN"/>
    <property type="match status" value="1"/>
</dbReference>
<dbReference type="EMBL" id="JAFLNC010000004">
    <property type="protein sequence ID" value="MBO0334459.1"/>
    <property type="molecule type" value="Genomic_DNA"/>
</dbReference>
<sequence length="213" mass="24556">MGETVIDLTRWERRAHYEMYRRSEMPHFGFTAPIIVTNLLATARREKLSVFNAMLFCIISAANRIPEFRTRFRGETVVMHDIVHPSFTVPIEGDRFAFCQTPYREDWPSFDTACRTAVEAATRQTTLENDIEGEDQWIYLSCLPWLDFTATTHPLANKDDCIPRIAWGKIVEEEGRARVSVNLQAHHAVMDGLHGARFFEALQKNVEEFQSSS</sequence>
<keyword evidence="2" id="KW-1185">Reference proteome</keyword>
<name>A0ABS3F7G0_9PROT</name>
<dbReference type="Pfam" id="PF00302">
    <property type="entry name" value="CAT"/>
    <property type="match status" value="1"/>
</dbReference>
<dbReference type="Proteomes" id="UP000664761">
    <property type="component" value="Unassembled WGS sequence"/>
</dbReference>
<dbReference type="Gene3D" id="3.30.559.10">
    <property type="entry name" value="Chloramphenicol acetyltransferase-like domain"/>
    <property type="match status" value="1"/>
</dbReference>
<dbReference type="InterPro" id="IPR001707">
    <property type="entry name" value="Cmp_AcTrfase"/>
</dbReference>
<dbReference type="SMART" id="SM01059">
    <property type="entry name" value="CAT"/>
    <property type="match status" value="1"/>
</dbReference>
<proteinExistence type="predicted"/>
<dbReference type="InterPro" id="IPR023213">
    <property type="entry name" value="CAT-like_dom_sf"/>
</dbReference>
<dbReference type="PIRSF" id="PIRSF000440">
    <property type="entry name" value="CAT"/>
    <property type="match status" value="1"/>
</dbReference>
<dbReference type="PANTHER" id="PTHR38474:SF1">
    <property type="entry name" value="SLR0299 PROTEIN"/>
    <property type="match status" value="1"/>
</dbReference>
<protein>
    <recommendedName>
        <fullName evidence="3">Chloramphenicol acetyltransferase</fullName>
    </recommendedName>
</protein>
<dbReference type="SUPFAM" id="SSF52777">
    <property type="entry name" value="CoA-dependent acyltransferases"/>
    <property type="match status" value="1"/>
</dbReference>
<evidence type="ECO:0008006" key="3">
    <source>
        <dbReference type="Google" id="ProtNLM"/>
    </source>
</evidence>
<gene>
    <name evidence="1" type="ORF">J0X12_12585</name>
</gene>
<evidence type="ECO:0000313" key="2">
    <source>
        <dbReference type="Proteomes" id="UP000664761"/>
    </source>
</evidence>
<dbReference type="RefSeq" id="WP_207046277.1">
    <property type="nucleotide sequence ID" value="NZ_JAFLNC010000004.1"/>
</dbReference>
<reference evidence="1 2" key="1">
    <citation type="submission" date="2021-03" db="EMBL/GenBank/DDBJ databases">
        <title>Sneathiella sp. CAU 1612 isolated from Kang Won-do.</title>
        <authorList>
            <person name="Kim W."/>
        </authorList>
    </citation>
    <scope>NUCLEOTIDE SEQUENCE [LARGE SCALE GENOMIC DNA]</scope>
    <source>
        <strain evidence="1 2">CAU 1612</strain>
    </source>
</reference>
<accession>A0ABS3F7G0</accession>
<comment type="caution">
    <text evidence="1">The sequence shown here is derived from an EMBL/GenBank/DDBJ whole genome shotgun (WGS) entry which is preliminary data.</text>
</comment>